<evidence type="ECO:0000256" key="1">
    <source>
        <dbReference type="SAM" id="MobiDB-lite"/>
    </source>
</evidence>
<dbReference type="OrthoDB" id="429143at2759"/>
<reference evidence="5" key="5">
    <citation type="submission" date="2015-06" db="UniProtKB">
        <authorList>
            <consortium name="EnsemblFungi"/>
        </authorList>
    </citation>
    <scope>IDENTIFICATION</scope>
    <source>
        <strain evidence="5">ATCC 64411</strain>
    </source>
</reference>
<feature type="domain" description="FAD dependent oxidoreductase" evidence="3">
    <location>
        <begin position="76"/>
        <end position="190"/>
    </location>
</feature>
<keyword evidence="6" id="KW-1185">Reference proteome</keyword>
<evidence type="ECO:0000313" key="6">
    <source>
        <dbReference type="Proteomes" id="UP000011715"/>
    </source>
</evidence>
<dbReference type="Proteomes" id="UP000011715">
    <property type="component" value="Unassembled WGS sequence"/>
</dbReference>
<dbReference type="Gene3D" id="3.50.50.60">
    <property type="entry name" value="FAD/NAD(P)-binding domain"/>
    <property type="match status" value="1"/>
</dbReference>
<feature type="signal peptide" evidence="2">
    <location>
        <begin position="1"/>
        <end position="19"/>
    </location>
</feature>
<proteinExistence type="predicted"/>
<reference evidence="4" key="3">
    <citation type="submission" date="2011-03" db="EMBL/GenBank/DDBJ databases">
        <title>Annotation of Magnaporthe poae ATCC 64411.</title>
        <authorList>
            <person name="Ma L.-J."/>
            <person name="Dead R."/>
            <person name="Young S.K."/>
            <person name="Zeng Q."/>
            <person name="Gargeya S."/>
            <person name="Fitzgerald M."/>
            <person name="Haas B."/>
            <person name="Abouelleil A."/>
            <person name="Alvarado L."/>
            <person name="Arachchi H.M."/>
            <person name="Berlin A."/>
            <person name="Brown A."/>
            <person name="Chapman S.B."/>
            <person name="Chen Z."/>
            <person name="Dunbar C."/>
            <person name="Freedman E."/>
            <person name="Gearin G."/>
            <person name="Gellesch M."/>
            <person name="Goldberg J."/>
            <person name="Griggs A."/>
            <person name="Gujja S."/>
            <person name="Heiman D."/>
            <person name="Howarth C."/>
            <person name="Larson L."/>
            <person name="Lui A."/>
            <person name="MacDonald P.J.P."/>
            <person name="Mehta T."/>
            <person name="Montmayeur A."/>
            <person name="Murphy C."/>
            <person name="Neiman D."/>
            <person name="Pearson M."/>
            <person name="Priest M."/>
            <person name="Roberts A."/>
            <person name="Saif S."/>
            <person name="Shea T."/>
            <person name="Shenoy N."/>
            <person name="Sisk P."/>
            <person name="Stolte C."/>
            <person name="Sykes S."/>
            <person name="Yandava C."/>
            <person name="Wortman J."/>
            <person name="Nusbaum C."/>
            <person name="Birren B."/>
        </authorList>
    </citation>
    <scope>NUCLEOTIDE SEQUENCE</scope>
    <source>
        <strain evidence="4">ATCC 64411</strain>
    </source>
</reference>
<dbReference type="VEuPathDB" id="FungiDB:MAPG_05030"/>
<gene>
    <name evidence="4" type="ORF">MAPG_05030</name>
</gene>
<evidence type="ECO:0000256" key="2">
    <source>
        <dbReference type="SAM" id="SignalP"/>
    </source>
</evidence>
<dbReference type="Gene3D" id="3.30.9.10">
    <property type="entry name" value="D-Amino Acid Oxidase, subunit A, domain 2"/>
    <property type="match status" value="1"/>
</dbReference>
<sequence length="237" mass="25941">MWQLSKLAVVISLAGTACSVAVPSEPRPWPSQASDQQPLLPGGPQPNPTTPYWQMPPHRIADLRTTPELPTSQTFDYVIIGSGVSGTTVAYKLLSRDPSLSVLMLEARGAVSGATVRNGGHVRAGSWGLVRKWTAAYGEDEAIRIGRLEQESVDELRDFVRAHNVSSGFVEVESADLYWTKEAFENAVATVDVQNELKRRRPRDVPHNSTRTVYAGQAARDHLGWPRSWAPSRCAAA</sequence>
<dbReference type="InterPro" id="IPR036188">
    <property type="entry name" value="FAD/NAD-bd_sf"/>
</dbReference>
<name>A0A0C4DYB3_MAGP6</name>
<organism evidence="5 6">
    <name type="scientific">Magnaporthiopsis poae (strain ATCC 64411 / 73-15)</name>
    <name type="common">Kentucky bluegrass fungus</name>
    <name type="synonym">Magnaporthe poae</name>
    <dbReference type="NCBI Taxonomy" id="644358"/>
    <lineage>
        <taxon>Eukaryota</taxon>
        <taxon>Fungi</taxon>
        <taxon>Dikarya</taxon>
        <taxon>Ascomycota</taxon>
        <taxon>Pezizomycotina</taxon>
        <taxon>Sordariomycetes</taxon>
        <taxon>Sordariomycetidae</taxon>
        <taxon>Magnaporthales</taxon>
        <taxon>Magnaporthaceae</taxon>
        <taxon>Magnaporthiopsis</taxon>
    </lineage>
</organism>
<dbReference type="GO" id="GO:0005737">
    <property type="term" value="C:cytoplasm"/>
    <property type="evidence" value="ECO:0007669"/>
    <property type="project" value="TreeGrafter"/>
</dbReference>
<evidence type="ECO:0000313" key="4">
    <source>
        <dbReference type="EMBL" id="KLU86011.1"/>
    </source>
</evidence>
<evidence type="ECO:0000313" key="5">
    <source>
        <dbReference type="EnsemblFungi" id="MAPG_05030T0"/>
    </source>
</evidence>
<dbReference type="STRING" id="644358.A0A0C4DYB3"/>
<reference evidence="5" key="4">
    <citation type="journal article" date="2015" name="G3 (Bethesda)">
        <title>Genome sequences of three phytopathogenic species of the Magnaporthaceae family of fungi.</title>
        <authorList>
            <person name="Okagaki L.H."/>
            <person name="Nunes C.C."/>
            <person name="Sailsbery J."/>
            <person name="Clay B."/>
            <person name="Brown D."/>
            <person name="John T."/>
            <person name="Oh Y."/>
            <person name="Young N."/>
            <person name="Fitzgerald M."/>
            <person name="Haas B.J."/>
            <person name="Zeng Q."/>
            <person name="Young S."/>
            <person name="Adiconis X."/>
            <person name="Fan L."/>
            <person name="Levin J.Z."/>
            <person name="Mitchell T.K."/>
            <person name="Okubara P.A."/>
            <person name="Farman M.L."/>
            <person name="Kohn L.M."/>
            <person name="Birren B."/>
            <person name="Ma L.-J."/>
            <person name="Dean R.A."/>
        </authorList>
    </citation>
    <scope>NUCLEOTIDE SEQUENCE</scope>
    <source>
        <strain evidence="5">ATCC 64411 / 73-15</strain>
    </source>
</reference>
<dbReference type="EnsemblFungi" id="MAPG_05030T0">
    <property type="protein sequence ID" value="MAPG_05030T0"/>
    <property type="gene ID" value="MAPG_05030"/>
</dbReference>
<feature type="region of interest" description="Disordered" evidence="1">
    <location>
        <begin position="23"/>
        <end position="56"/>
    </location>
</feature>
<dbReference type="Pfam" id="PF01266">
    <property type="entry name" value="DAO"/>
    <property type="match status" value="1"/>
</dbReference>
<accession>A0A0C4DYB3</accession>
<dbReference type="PANTHER" id="PTHR13847">
    <property type="entry name" value="SARCOSINE DEHYDROGENASE-RELATED"/>
    <property type="match status" value="1"/>
</dbReference>
<dbReference type="EMBL" id="ADBL01001181">
    <property type="status" value="NOT_ANNOTATED_CDS"/>
    <property type="molecule type" value="Genomic_DNA"/>
</dbReference>
<reference evidence="4" key="2">
    <citation type="submission" date="2010-05" db="EMBL/GenBank/DDBJ databases">
        <title>The Genome Sequence of Magnaporthe poae strain ATCC 64411.</title>
        <authorList>
            <consortium name="The Broad Institute Genome Sequencing Platform"/>
            <consortium name="Broad Institute Genome Sequencing Center for Infectious Disease"/>
            <person name="Ma L.-J."/>
            <person name="Dead R."/>
            <person name="Young S."/>
            <person name="Zeng Q."/>
            <person name="Koehrsen M."/>
            <person name="Alvarado L."/>
            <person name="Berlin A."/>
            <person name="Chapman S.B."/>
            <person name="Chen Z."/>
            <person name="Freedman E."/>
            <person name="Gellesch M."/>
            <person name="Goldberg J."/>
            <person name="Griggs A."/>
            <person name="Gujja S."/>
            <person name="Heilman E.R."/>
            <person name="Heiman D."/>
            <person name="Hepburn T."/>
            <person name="Howarth C."/>
            <person name="Jen D."/>
            <person name="Larson L."/>
            <person name="Mehta T."/>
            <person name="Neiman D."/>
            <person name="Pearson M."/>
            <person name="Roberts A."/>
            <person name="Saif S."/>
            <person name="Shea T."/>
            <person name="Shenoy N."/>
            <person name="Sisk P."/>
            <person name="Stolte C."/>
            <person name="Sykes S."/>
            <person name="Walk T."/>
            <person name="White J."/>
            <person name="Yandava C."/>
            <person name="Haas B."/>
            <person name="Nusbaum C."/>
            <person name="Birren B."/>
        </authorList>
    </citation>
    <scope>NUCLEOTIDE SEQUENCE</scope>
    <source>
        <strain evidence="4">ATCC 64411</strain>
    </source>
</reference>
<reference evidence="6" key="1">
    <citation type="submission" date="2010-05" db="EMBL/GenBank/DDBJ databases">
        <title>The genome sequence of Magnaporthe poae strain ATCC 64411.</title>
        <authorList>
            <person name="Ma L.-J."/>
            <person name="Dead R."/>
            <person name="Young S."/>
            <person name="Zeng Q."/>
            <person name="Koehrsen M."/>
            <person name="Alvarado L."/>
            <person name="Berlin A."/>
            <person name="Chapman S.B."/>
            <person name="Chen Z."/>
            <person name="Freedman E."/>
            <person name="Gellesch M."/>
            <person name="Goldberg J."/>
            <person name="Griggs A."/>
            <person name="Gujja S."/>
            <person name="Heilman E.R."/>
            <person name="Heiman D."/>
            <person name="Hepburn T."/>
            <person name="Howarth C."/>
            <person name="Jen D."/>
            <person name="Larson L."/>
            <person name="Mehta T."/>
            <person name="Neiman D."/>
            <person name="Pearson M."/>
            <person name="Roberts A."/>
            <person name="Saif S."/>
            <person name="Shea T."/>
            <person name="Shenoy N."/>
            <person name="Sisk P."/>
            <person name="Stolte C."/>
            <person name="Sykes S."/>
            <person name="Walk T."/>
            <person name="White J."/>
            <person name="Yandava C."/>
            <person name="Haas B."/>
            <person name="Nusbaum C."/>
            <person name="Birren B."/>
        </authorList>
    </citation>
    <scope>NUCLEOTIDE SEQUENCE [LARGE SCALE GENOMIC DNA]</scope>
    <source>
        <strain evidence="6">ATCC 64411 / 73-15</strain>
    </source>
</reference>
<protein>
    <submittedName>
        <fullName evidence="4">FAD dependent oxidoreductase superfamily protein</fullName>
    </submittedName>
</protein>
<dbReference type="InterPro" id="IPR006076">
    <property type="entry name" value="FAD-dep_OxRdtase"/>
</dbReference>
<dbReference type="PANTHER" id="PTHR13847:SF284">
    <property type="entry name" value="FAD DEPENDENT OXIDOREDUCTASE DOMAIN-CONTAINING PROTEIN"/>
    <property type="match status" value="1"/>
</dbReference>
<keyword evidence="2" id="KW-0732">Signal</keyword>
<dbReference type="SUPFAM" id="SSF51905">
    <property type="entry name" value="FAD/NAD(P)-binding domain"/>
    <property type="match status" value="1"/>
</dbReference>
<dbReference type="PROSITE" id="PS51257">
    <property type="entry name" value="PROKAR_LIPOPROTEIN"/>
    <property type="match status" value="1"/>
</dbReference>
<evidence type="ECO:0000259" key="3">
    <source>
        <dbReference type="Pfam" id="PF01266"/>
    </source>
</evidence>
<dbReference type="EMBL" id="GL876969">
    <property type="protein sequence ID" value="KLU86011.1"/>
    <property type="molecule type" value="Genomic_DNA"/>
</dbReference>
<dbReference type="AlphaFoldDB" id="A0A0C4DYB3"/>
<feature type="chain" id="PRO_5009385502" evidence="2">
    <location>
        <begin position="20"/>
        <end position="237"/>
    </location>
</feature>
<dbReference type="eggNOG" id="ENOG502SIRW">
    <property type="taxonomic scope" value="Eukaryota"/>
</dbReference>